<organism evidence="2 3">
    <name type="scientific">Riccia sorocarpa</name>
    <dbReference type="NCBI Taxonomy" id="122646"/>
    <lineage>
        <taxon>Eukaryota</taxon>
        <taxon>Viridiplantae</taxon>
        <taxon>Streptophyta</taxon>
        <taxon>Embryophyta</taxon>
        <taxon>Marchantiophyta</taxon>
        <taxon>Marchantiopsida</taxon>
        <taxon>Marchantiidae</taxon>
        <taxon>Marchantiales</taxon>
        <taxon>Ricciaceae</taxon>
        <taxon>Riccia</taxon>
    </lineage>
</organism>
<dbReference type="EMBL" id="JBJQOH010000007">
    <property type="protein sequence ID" value="KAL3680765.1"/>
    <property type="molecule type" value="Genomic_DNA"/>
</dbReference>
<feature type="region of interest" description="Disordered" evidence="1">
    <location>
        <begin position="1"/>
        <end position="37"/>
    </location>
</feature>
<accession>A0ABD3GRN9</accession>
<feature type="region of interest" description="Disordered" evidence="1">
    <location>
        <begin position="56"/>
        <end position="100"/>
    </location>
</feature>
<dbReference type="Proteomes" id="UP001633002">
    <property type="component" value="Unassembled WGS sequence"/>
</dbReference>
<protein>
    <submittedName>
        <fullName evidence="2">Uncharacterized protein</fullName>
    </submittedName>
</protein>
<keyword evidence="3" id="KW-1185">Reference proteome</keyword>
<reference evidence="2 3" key="1">
    <citation type="submission" date="2024-09" db="EMBL/GenBank/DDBJ databases">
        <title>Chromosome-scale assembly of Riccia sorocarpa.</title>
        <authorList>
            <person name="Paukszto L."/>
        </authorList>
    </citation>
    <scope>NUCLEOTIDE SEQUENCE [LARGE SCALE GENOMIC DNA]</scope>
    <source>
        <strain evidence="2">LP-2024</strain>
        <tissue evidence="2">Aerial parts of the thallus</tissue>
    </source>
</reference>
<gene>
    <name evidence="2" type="ORF">R1sor_023721</name>
</gene>
<evidence type="ECO:0000256" key="1">
    <source>
        <dbReference type="SAM" id="MobiDB-lite"/>
    </source>
</evidence>
<dbReference type="AlphaFoldDB" id="A0ABD3GRN9"/>
<evidence type="ECO:0000313" key="2">
    <source>
        <dbReference type="EMBL" id="KAL3680765.1"/>
    </source>
</evidence>
<evidence type="ECO:0000313" key="3">
    <source>
        <dbReference type="Proteomes" id="UP001633002"/>
    </source>
</evidence>
<comment type="caution">
    <text evidence="2">The sequence shown here is derived from an EMBL/GenBank/DDBJ whole genome shotgun (WGS) entry which is preliminary data.</text>
</comment>
<name>A0ABD3GRN9_9MARC</name>
<feature type="compositionally biased region" description="Polar residues" evidence="1">
    <location>
        <begin position="66"/>
        <end position="77"/>
    </location>
</feature>
<proteinExistence type="predicted"/>
<sequence length="100" mass="11351">MMDSYRRKQKKTKVPEPDENLATPLEGAPKQKFPNLNDQFDGEALVYLLGQNKENAVPKKRRKMTTVRSKIGTQQPKRGQGRNKGLVTVEALGNMDPNRE</sequence>